<dbReference type="CDD" id="cd07730">
    <property type="entry name" value="metallo-hydrolase-like_MBL-fold"/>
    <property type="match status" value="1"/>
</dbReference>
<evidence type="ECO:0000256" key="2">
    <source>
        <dbReference type="ARBA" id="ARBA00007749"/>
    </source>
</evidence>
<gene>
    <name evidence="10" type="ORF">AN963_07545</name>
</gene>
<dbReference type="InterPro" id="IPR001279">
    <property type="entry name" value="Metallo-B-lactamas"/>
</dbReference>
<dbReference type="Pfam" id="PF00753">
    <property type="entry name" value="Lactamase_B"/>
    <property type="match status" value="1"/>
</dbReference>
<dbReference type="InterPro" id="IPR036866">
    <property type="entry name" value="RibonucZ/Hydroxyglut_hydro"/>
</dbReference>
<dbReference type="PANTHER" id="PTHR42978">
    <property type="entry name" value="QUORUM-QUENCHING LACTONASE YTNP-RELATED-RELATED"/>
    <property type="match status" value="1"/>
</dbReference>
<dbReference type="SMART" id="SM00849">
    <property type="entry name" value="Lactamase_B"/>
    <property type="match status" value="1"/>
</dbReference>
<evidence type="ECO:0000256" key="7">
    <source>
        <dbReference type="ARBA" id="ARBA00034301"/>
    </source>
</evidence>
<keyword evidence="4 10" id="KW-0378">Hydrolase</keyword>
<evidence type="ECO:0000313" key="11">
    <source>
        <dbReference type="Proteomes" id="UP000051063"/>
    </source>
</evidence>
<dbReference type="Proteomes" id="UP000051063">
    <property type="component" value="Unassembled WGS sequence"/>
</dbReference>
<keyword evidence="3" id="KW-0479">Metal-binding</keyword>
<dbReference type="PANTHER" id="PTHR42978:SF2">
    <property type="entry name" value="102 KBASES UNSTABLE REGION: FROM 1 TO 119443"/>
    <property type="match status" value="1"/>
</dbReference>
<sequence>MNVRLTLFDTGFCRQWEMFSIKGGRLRNIAFHAIAGLIEHPVHGLFLFDTGYSPRFFEATRSLPYALYAKITPVVTRPEQSVKAQLEERGIQVEHIKGIFLSHFHADHIGGLRDFPDSHLYCLSSAYEHVRGKFGLRALREGFLPDLMPHDFAERTTFIDRSMPIPLSKAHEPFTEAYDYFGDGSILLVELNGHATGQMGLFLRDQDQGDVFLCADAAWSSEAYRNNLLPHPIAQLIMADGTSYKENLTRLHQLSAHWPSLKILPTHCPEVWQMTQGAFAWRL</sequence>
<accession>A0ABR5NDD6</accession>
<comment type="caution">
    <text evidence="10">The sequence shown here is derived from an EMBL/GenBank/DDBJ whole genome shotgun (WGS) entry which is preliminary data.</text>
</comment>
<comment type="catalytic activity">
    <reaction evidence="8">
        <text>3',5'-cyclic UMP + H2O = UMP + H(+)</text>
        <dbReference type="Rhea" id="RHEA:70575"/>
        <dbReference type="ChEBI" id="CHEBI:15377"/>
        <dbReference type="ChEBI" id="CHEBI:15378"/>
        <dbReference type="ChEBI" id="CHEBI:57865"/>
        <dbReference type="ChEBI" id="CHEBI:184387"/>
    </reaction>
    <physiologicalReaction direction="left-to-right" evidence="8">
        <dbReference type="Rhea" id="RHEA:70576"/>
    </physiologicalReaction>
</comment>
<organism evidence="10 11">
    <name type="scientific">Brevibacillus choshinensis</name>
    <dbReference type="NCBI Taxonomy" id="54911"/>
    <lineage>
        <taxon>Bacteria</taxon>
        <taxon>Bacillati</taxon>
        <taxon>Bacillota</taxon>
        <taxon>Bacilli</taxon>
        <taxon>Bacillales</taxon>
        <taxon>Paenibacillaceae</taxon>
        <taxon>Brevibacillus</taxon>
    </lineage>
</organism>
<comment type="cofactor">
    <cofactor evidence="1">
        <name>Zn(2+)</name>
        <dbReference type="ChEBI" id="CHEBI:29105"/>
    </cofactor>
</comment>
<comment type="function">
    <text evidence="7">Counteracts the endogenous Pycsar antiviral defense system. Phosphodiesterase that enables metal-dependent hydrolysis of host cyclic nucleotide Pycsar defense signals such as cCMP and cUMP.</text>
</comment>
<evidence type="ECO:0000256" key="5">
    <source>
        <dbReference type="ARBA" id="ARBA00022833"/>
    </source>
</evidence>
<reference evidence="10 11" key="1">
    <citation type="submission" date="2015-09" db="EMBL/GenBank/DDBJ databases">
        <title>Genome sequencing project for genomic taxonomy and phylogenomics of Bacillus-like bacteria.</title>
        <authorList>
            <person name="Liu B."/>
            <person name="Wang J."/>
            <person name="Zhu Y."/>
            <person name="Liu G."/>
            <person name="Chen Q."/>
            <person name="Chen Z."/>
            <person name="Lan J."/>
            <person name="Che J."/>
            <person name="Ge C."/>
            <person name="Shi H."/>
            <person name="Pan Z."/>
            <person name="Liu X."/>
        </authorList>
    </citation>
    <scope>NUCLEOTIDE SEQUENCE [LARGE SCALE GENOMIC DNA]</scope>
    <source>
        <strain evidence="10 11">DSM 8552</strain>
    </source>
</reference>
<evidence type="ECO:0000313" key="10">
    <source>
        <dbReference type="EMBL" id="KQL49579.1"/>
    </source>
</evidence>
<evidence type="ECO:0000256" key="3">
    <source>
        <dbReference type="ARBA" id="ARBA00022723"/>
    </source>
</evidence>
<evidence type="ECO:0000256" key="6">
    <source>
        <dbReference type="ARBA" id="ARBA00034221"/>
    </source>
</evidence>
<keyword evidence="5" id="KW-0862">Zinc</keyword>
<dbReference type="RefSeq" id="WP_055743887.1">
    <property type="nucleotide sequence ID" value="NZ_LJJB01000007.1"/>
</dbReference>
<dbReference type="GO" id="GO:0016787">
    <property type="term" value="F:hydrolase activity"/>
    <property type="evidence" value="ECO:0007669"/>
    <property type="project" value="UniProtKB-KW"/>
</dbReference>
<comment type="similarity">
    <text evidence="2">Belongs to the metallo-beta-lactamase superfamily.</text>
</comment>
<protein>
    <submittedName>
        <fullName evidence="10">Hydrolase glyoxylase</fullName>
    </submittedName>
</protein>
<proteinExistence type="inferred from homology"/>
<dbReference type="EMBL" id="LJJB01000007">
    <property type="protein sequence ID" value="KQL49579.1"/>
    <property type="molecule type" value="Genomic_DNA"/>
</dbReference>
<dbReference type="Gene3D" id="3.60.15.10">
    <property type="entry name" value="Ribonuclease Z/Hydroxyacylglutathione hydrolase-like"/>
    <property type="match status" value="1"/>
</dbReference>
<dbReference type="SUPFAM" id="SSF56281">
    <property type="entry name" value="Metallo-hydrolase/oxidoreductase"/>
    <property type="match status" value="1"/>
</dbReference>
<feature type="domain" description="Metallo-beta-lactamase" evidence="9">
    <location>
        <begin position="32"/>
        <end position="267"/>
    </location>
</feature>
<evidence type="ECO:0000256" key="1">
    <source>
        <dbReference type="ARBA" id="ARBA00001947"/>
    </source>
</evidence>
<comment type="catalytic activity">
    <reaction evidence="6">
        <text>3',5'-cyclic CMP + H2O = CMP + H(+)</text>
        <dbReference type="Rhea" id="RHEA:72675"/>
        <dbReference type="ChEBI" id="CHEBI:15377"/>
        <dbReference type="ChEBI" id="CHEBI:15378"/>
        <dbReference type="ChEBI" id="CHEBI:58003"/>
        <dbReference type="ChEBI" id="CHEBI:60377"/>
    </reaction>
    <physiologicalReaction direction="left-to-right" evidence="6">
        <dbReference type="Rhea" id="RHEA:72676"/>
    </physiologicalReaction>
</comment>
<keyword evidence="11" id="KW-1185">Reference proteome</keyword>
<dbReference type="InterPro" id="IPR051013">
    <property type="entry name" value="MBL_superfamily_lactonases"/>
</dbReference>
<evidence type="ECO:0000259" key="9">
    <source>
        <dbReference type="SMART" id="SM00849"/>
    </source>
</evidence>
<evidence type="ECO:0000256" key="8">
    <source>
        <dbReference type="ARBA" id="ARBA00048505"/>
    </source>
</evidence>
<evidence type="ECO:0000256" key="4">
    <source>
        <dbReference type="ARBA" id="ARBA00022801"/>
    </source>
</evidence>
<name>A0ABR5NDD6_BRECH</name>